<gene>
    <name evidence="1" type="ORF">Tco_0725862</name>
</gene>
<dbReference type="EMBL" id="BQNB010010341">
    <property type="protein sequence ID" value="GJS75981.1"/>
    <property type="molecule type" value="Genomic_DNA"/>
</dbReference>
<organism evidence="1 2">
    <name type="scientific">Tanacetum coccineum</name>
    <dbReference type="NCBI Taxonomy" id="301880"/>
    <lineage>
        <taxon>Eukaryota</taxon>
        <taxon>Viridiplantae</taxon>
        <taxon>Streptophyta</taxon>
        <taxon>Embryophyta</taxon>
        <taxon>Tracheophyta</taxon>
        <taxon>Spermatophyta</taxon>
        <taxon>Magnoliopsida</taxon>
        <taxon>eudicotyledons</taxon>
        <taxon>Gunneridae</taxon>
        <taxon>Pentapetalae</taxon>
        <taxon>asterids</taxon>
        <taxon>campanulids</taxon>
        <taxon>Asterales</taxon>
        <taxon>Asteraceae</taxon>
        <taxon>Asteroideae</taxon>
        <taxon>Anthemideae</taxon>
        <taxon>Anthemidinae</taxon>
        <taxon>Tanacetum</taxon>
    </lineage>
</organism>
<sequence length="202" mass="23099">MEFKPQGKAQKKNDVKARSMLLMALPNEHQLTFNQYKDAKTLFDAIQTRFGGNDATRKTQKTLLKRLVWRNKSDLDTMSIDDLYNNFKIVEQEKVNTTNVQVSTPNCPVSTADTLDSTANLNDLEEMDLKWQLALLSMRAKKVFPENWSYESRPPPSSRRTCECGRKLLQTMVAIVEAGFDWSFMADEEVPTNMALMAFSDS</sequence>
<dbReference type="Proteomes" id="UP001151760">
    <property type="component" value="Unassembled WGS sequence"/>
</dbReference>
<reference evidence="1" key="2">
    <citation type="submission" date="2022-01" db="EMBL/GenBank/DDBJ databases">
        <authorList>
            <person name="Yamashiro T."/>
            <person name="Shiraishi A."/>
            <person name="Satake H."/>
            <person name="Nakayama K."/>
        </authorList>
    </citation>
    <scope>NUCLEOTIDE SEQUENCE</scope>
</reference>
<keyword evidence="2" id="KW-1185">Reference proteome</keyword>
<evidence type="ECO:0000313" key="1">
    <source>
        <dbReference type="EMBL" id="GJS75981.1"/>
    </source>
</evidence>
<name>A0ABQ4YEY0_9ASTR</name>
<accession>A0ABQ4YEY0</accession>
<evidence type="ECO:0000313" key="2">
    <source>
        <dbReference type="Proteomes" id="UP001151760"/>
    </source>
</evidence>
<protein>
    <submittedName>
        <fullName evidence="1">Uncharacterized protein</fullName>
    </submittedName>
</protein>
<reference evidence="1" key="1">
    <citation type="journal article" date="2022" name="Int. J. Mol. Sci.">
        <title>Draft Genome of Tanacetum Coccineum: Genomic Comparison of Closely Related Tanacetum-Family Plants.</title>
        <authorList>
            <person name="Yamashiro T."/>
            <person name="Shiraishi A."/>
            <person name="Nakayama K."/>
            <person name="Satake H."/>
        </authorList>
    </citation>
    <scope>NUCLEOTIDE SEQUENCE</scope>
</reference>
<comment type="caution">
    <text evidence="1">The sequence shown here is derived from an EMBL/GenBank/DDBJ whole genome shotgun (WGS) entry which is preliminary data.</text>
</comment>
<proteinExistence type="predicted"/>